<name>A0A0H2RGW3_9AGAM</name>
<keyword evidence="2" id="KW-1185">Reference proteome</keyword>
<dbReference type="AlphaFoldDB" id="A0A0H2RGW3"/>
<evidence type="ECO:0000313" key="2">
    <source>
        <dbReference type="Proteomes" id="UP000053477"/>
    </source>
</evidence>
<gene>
    <name evidence="1" type="ORF">SCHPADRAFT_486558</name>
</gene>
<evidence type="ECO:0000313" key="1">
    <source>
        <dbReference type="EMBL" id="KLO11120.1"/>
    </source>
</evidence>
<organism evidence="1 2">
    <name type="scientific">Schizopora paradoxa</name>
    <dbReference type="NCBI Taxonomy" id="27342"/>
    <lineage>
        <taxon>Eukaryota</taxon>
        <taxon>Fungi</taxon>
        <taxon>Dikarya</taxon>
        <taxon>Basidiomycota</taxon>
        <taxon>Agaricomycotina</taxon>
        <taxon>Agaricomycetes</taxon>
        <taxon>Hymenochaetales</taxon>
        <taxon>Schizoporaceae</taxon>
        <taxon>Schizopora</taxon>
    </lineage>
</organism>
<reference evidence="1 2" key="1">
    <citation type="submission" date="2015-04" db="EMBL/GenBank/DDBJ databases">
        <title>Complete genome sequence of Schizopora paradoxa KUC8140, a cosmopolitan wood degrader in East Asia.</title>
        <authorList>
            <consortium name="DOE Joint Genome Institute"/>
            <person name="Min B."/>
            <person name="Park H."/>
            <person name="Jang Y."/>
            <person name="Kim J.-J."/>
            <person name="Kim K.H."/>
            <person name="Pangilinan J."/>
            <person name="Lipzen A."/>
            <person name="Riley R."/>
            <person name="Grigoriev I.V."/>
            <person name="Spatafora J.W."/>
            <person name="Choi I.-G."/>
        </authorList>
    </citation>
    <scope>NUCLEOTIDE SEQUENCE [LARGE SCALE GENOMIC DNA]</scope>
    <source>
        <strain evidence="1 2">KUC8140</strain>
    </source>
</reference>
<protein>
    <submittedName>
        <fullName evidence="1">Uncharacterized protein</fullName>
    </submittedName>
</protein>
<accession>A0A0H2RGW3</accession>
<dbReference type="EMBL" id="KQ086008">
    <property type="protein sequence ID" value="KLO11120.1"/>
    <property type="molecule type" value="Genomic_DNA"/>
</dbReference>
<dbReference type="InParanoid" id="A0A0H2RGW3"/>
<dbReference type="Proteomes" id="UP000053477">
    <property type="component" value="Unassembled WGS sequence"/>
</dbReference>
<proteinExistence type="predicted"/>
<sequence length="308" mass="34410">MFDPDSTSSQYGCRMDVCAPTPLSTRMVVVGTPAALSFTMASLSEGWDDEKRFSMATSEGDVTLVPDSPLLASKEYPSSIFSSKSESPPSSIAYTSQSHWPLIYSESDSRTPGRNILRLYSVVRRRIERAIARLSAVEGGKEVNGTVKEVDGFLSSLAEQGNEIEFHDALLACAGSKRQDLQIASFRRIIAYVTRSPSRTLELRLRCEALKKSVDRMIRSWKKTGVVYDVEWLHYYDIASLCLSDGPVMHAISQRPEYPNWINFISILDRCTNVAETMLALEFIADQVYSFQYVDIGGITKAILSKNR</sequence>